<dbReference type="InterPro" id="IPR000330">
    <property type="entry name" value="SNF2_N"/>
</dbReference>
<dbReference type="SUPFAM" id="SSF53335">
    <property type="entry name" value="S-adenosyl-L-methionine-dependent methyltransferases"/>
    <property type="match status" value="1"/>
</dbReference>
<dbReference type="SMART" id="SM00487">
    <property type="entry name" value="DEXDc"/>
    <property type="match status" value="1"/>
</dbReference>
<evidence type="ECO:0000256" key="2">
    <source>
        <dbReference type="ARBA" id="ARBA00022679"/>
    </source>
</evidence>
<keyword evidence="2" id="KW-0808">Transferase</keyword>
<dbReference type="InterPro" id="IPR027417">
    <property type="entry name" value="P-loop_NTPase"/>
</dbReference>
<evidence type="ECO:0000313" key="5">
    <source>
        <dbReference type="EMBL" id="DAF60524.1"/>
    </source>
</evidence>
<dbReference type="GO" id="GO:0016787">
    <property type="term" value="F:hydrolase activity"/>
    <property type="evidence" value="ECO:0007669"/>
    <property type="project" value="UniProtKB-KW"/>
</dbReference>
<reference evidence="5" key="1">
    <citation type="journal article" date="2021" name="Proc. Natl. Acad. Sci. U.S.A.">
        <title>A Catalog of Tens of Thousands of Viruses from Human Metagenomes Reveals Hidden Associations with Chronic Diseases.</title>
        <authorList>
            <person name="Tisza M.J."/>
            <person name="Buck C.B."/>
        </authorList>
    </citation>
    <scope>NUCLEOTIDE SEQUENCE</scope>
    <source>
        <strain evidence="5">CtiX384</strain>
    </source>
</reference>
<dbReference type="Gene3D" id="3.40.50.300">
    <property type="entry name" value="P-loop containing nucleotide triphosphate hydrolases"/>
    <property type="match status" value="2"/>
</dbReference>
<keyword evidence="5" id="KW-0347">Helicase</keyword>
<dbReference type="GO" id="GO:0003677">
    <property type="term" value="F:DNA binding"/>
    <property type="evidence" value="ECO:0007669"/>
    <property type="project" value="InterPro"/>
</dbReference>
<dbReference type="GO" id="GO:0031297">
    <property type="term" value="P:replication fork processing"/>
    <property type="evidence" value="ECO:0007669"/>
    <property type="project" value="TreeGrafter"/>
</dbReference>
<evidence type="ECO:0000256" key="3">
    <source>
        <dbReference type="ARBA" id="ARBA00022801"/>
    </source>
</evidence>
<protein>
    <submittedName>
        <fullName evidence="5">Helicase of the snf2 rad54 family</fullName>
    </submittedName>
</protein>
<dbReference type="InterPro" id="IPR002941">
    <property type="entry name" value="DNA_methylase_N4/N6"/>
</dbReference>
<keyword evidence="5" id="KW-0067">ATP-binding</keyword>
<dbReference type="GO" id="GO:0008170">
    <property type="term" value="F:N-methyltransferase activity"/>
    <property type="evidence" value="ECO:0007669"/>
    <property type="project" value="InterPro"/>
</dbReference>
<proteinExistence type="predicted"/>
<accession>A0A8S5TB33</accession>
<dbReference type="Gene3D" id="3.40.50.150">
    <property type="entry name" value="Vaccinia Virus protein VP39"/>
    <property type="match status" value="1"/>
</dbReference>
<dbReference type="GO" id="GO:0032259">
    <property type="term" value="P:methylation"/>
    <property type="evidence" value="ECO:0007669"/>
    <property type="project" value="UniProtKB-KW"/>
</dbReference>
<dbReference type="PANTHER" id="PTHR45766">
    <property type="entry name" value="DNA ANNEALING HELICASE AND ENDONUCLEASE ZRANB3 FAMILY MEMBER"/>
    <property type="match status" value="1"/>
</dbReference>
<dbReference type="InterPro" id="IPR029063">
    <property type="entry name" value="SAM-dependent_MTases_sf"/>
</dbReference>
<dbReference type="GO" id="GO:0005524">
    <property type="term" value="F:ATP binding"/>
    <property type="evidence" value="ECO:0007669"/>
    <property type="project" value="InterPro"/>
</dbReference>
<sequence>MDKLDEYYKFLAEKQTAVHDSGFEIADEDLNPKLFTFQRYCVKRALKTGRFAMFEDCGLGKTFQQLEWAYQVQKHINRPVLILAPLGVIGQTIKEGEHFGYEVKEIGLTVFDQDLKAGIYITNYDNMENIDAYLFGGVVLDESSILKNFAGKTRTALIEDFKDTPYKLCCTATPSPNDTTELCNHAEFLNVMTRNEMLAMYFVHDGGSTSDWRLKGHAQQDFWDFVSTWAVMLSKPSDIGFDDDGYNLPPMNVIEDYIVTEKKDNGALFNEMAVSATDYHKELRRTINQRLSRVAEIVNNSKENWLIWIGQDEEGKVLRDLIPDAVEVKGSDNKQYKKDKLLGFAKGEFRVLVTKLKIASFGLDYQNCRNQMFASLDFSFEATYQGIRRSYRFGQQKEVNIHLITLDTMQNVKSSFEEKQKSFLNMQKSMTEAMNRNINNKIKLKKMEVDKIYQSKNCDIRLGDCVQLIQNVPDNSIGFSIFSPPFAELYTYSDKLEDMGNSKDYKEFFTAFKFLVKELYRVMWSGRNVAVHCMDLPIQKGKEGYIGLRDFSGMILEAFQEVGFVYHSRVTIWKNPVTEMQRTKALGLLHKQVKKDAAMSRVGIPDYLMVFRKEGEHEHPVHCDISVDTWQKYASPVWMDIDYSKTLNGVKGRDANDEKHICPLQLETIERAITLWSNEGDKVLTPFLGIGSEVYQAIKMRRFGIGFELKESYFNEAIKNCKNIEFEVNTPSLFAV</sequence>
<evidence type="ECO:0000259" key="4">
    <source>
        <dbReference type="PROSITE" id="PS51192"/>
    </source>
</evidence>
<dbReference type="GO" id="GO:0004386">
    <property type="term" value="F:helicase activity"/>
    <property type="evidence" value="ECO:0007669"/>
    <property type="project" value="UniProtKB-KW"/>
</dbReference>
<dbReference type="Pfam" id="PF01555">
    <property type="entry name" value="N6_N4_Mtase"/>
    <property type="match status" value="1"/>
</dbReference>
<keyword evidence="5" id="KW-0547">Nucleotide-binding</keyword>
<dbReference type="SUPFAM" id="SSF52540">
    <property type="entry name" value="P-loop containing nucleoside triphosphate hydrolases"/>
    <property type="match status" value="2"/>
</dbReference>
<organism evidence="5">
    <name type="scientific">Myoviridae sp. ctiX384</name>
    <dbReference type="NCBI Taxonomy" id="2827702"/>
    <lineage>
        <taxon>Viruses</taxon>
        <taxon>Duplodnaviria</taxon>
        <taxon>Heunggongvirae</taxon>
        <taxon>Uroviricota</taxon>
        <taxon>Caudoviricetes</taxon>
    </lineage>
</organism>
<dbReference type="InterPro" id="IPR014001">
    <property type="entry name" value="Helicase_ATP-bd"/>
</dbReference>
<dbReference type="GO" id="GO:0006281">
    <property type="term" value="P:DNA repair"/>
    <property type="evidence" value="ECO:0007669"/>
    <property type="project" value="TreeGrafter"/>
</dbReference>
<name>A0A8S5TB33_9CAUD</name>
<dbReference type="PROSITE" id="PS51192">
    <property type="entry name" value="HELICASE_ATP_BIND_1"/>
    <property type="match status" value="1"/>
</dbReference>
<dbReference type="Pfam" id="PF00176">
    <property type="entry name" value="SNF2-rel_dom"/>
    <property type="match status" value="1"/>
</dbReference>
<keyword evidence="3" id="KW-0378">Hydrolase</keyword>
<evidence type="ECO:0000256" key="1">
    <source>
        <dbReference type="ARBA" id="ARBA00022603"/>
    </source>
</evidence>
<dbReference type="PANTHER" id="PTHR45766:SF6">
    <property type="entry name" value="SWI_SNF-RELATED MATRIX-ASSOCIATED ACTIN-DEPENDENT REGULATOR OF CHROMATIN SUBFAMILY A-LIKE PROTEIN 1"/>
    <property type="match status" value="1"/>
</dbReference>
<dbReference type="EMBL" id="BK032790">
    <property type="protein sequence ID" value="DAF60524.1"/>
    <property type="molecule type" value="Genomic_DNA"/>
</dbReference>
<keyword evidence="1" id="KW-0489">Methyltransferase</keyword>
<feature type="domain" description="Helicase ATP-binding" evidence="4">
    <location>
        <begin position="42"/>
        <end position="192"/>
    </location>
</feature>